<dbReference type="Proteomes" id="UP001517388">
    <property type="component" value="Unassembled WGS sequence"/>
</dbReference>
<accession>A0ACC7S222</accession>
<gene>
    <name evidence="1" type="ORF">FJR39_03070</name>
</gene>
<comment type="caution">
    <text evidence="1">The sequence shown here is derived from an EMBL/GenBank/DDBJ whole genome shotgun (WGS) entry which is preliminary data.</text>
</comment>
<organism evidence="1 2">
    <name type="scientific">Dolichospermum flos-aquae UHCC 0037</name>
    <dbReference type="NCBI Taxonomy" id="2590026"/>
    <lineage>
        <taxon>Bacteria</taxon>
        <taxon>Bacillati</taxon>
        <taxon>Cyanobacteriota</taxon>
        <taxon>Cyanophyceae</taxon>
        <taxon>Nostocales</taxon>
        <taxon>Aphanizomenonaceae</taxon>
        <taxon>Dolichospermum</taxon>
    </lineage>
</organism>
<dbReference type="EMBL" id="VILF01000001">
    <property type="protein sequence ID" value="MTJ42266.1"/>
    <property type="molecule type" value="Genomic_DNA"/>
</dbReference>
<evidence type="ECO:0000313" key="2">
    <source>
        <dbReference type="Proteomes" id="UP001517388"/>
    </source>
</evidence>
<sequence length="150" mass="17795">MFYQHPEIKGSIRNLRQYYRESAGMNVFSYDIYLNDKLVLSEDFDFSSQSRQEALNSAIARGNRIRQDELIKHELAAVGNNLYVKWCTDLTKYGKSIGLTGFYSVFEKGRQYCIYNTQNLDEALEKLNELKARNHNDLRRYRQIREEIDF</sequence>
<evidence type="ECO:0000313" key="1">
    <source>
        <dbReference type="EMBL" id="MTJ42266.1"/>
    </source>
</evidence>
<proteinExistence type="predicted"/>
<protein>
    <submittedName>
        <fullName evidence="1">Uncharacterized protein</fullName>
    </submittedName>
</protein>
<reference evidence="2" key="1">
    <citation type="journal article" date="2020" name="Toxins">
        <title>Phylogenomic Analysis of Secondary Metabolism in the Toxic Cyanobacterial Genera Anabaena, Dolichospermum and Aphanizomenon.</title>
        <authorList>
            <person name="Oesterholm J."/>
            <person name="Popin R.V."/>
            <person name="Fewer D.P."/>
            <person name="Sivonen K."/>
        </authorList>
    </citation>
    <scope>NUCLEOTIDE SEQUENCE [LARGE SCALE GENOMIC DNA]</scope>
    <source>
        <strain evidence="2">UHCC 0037</strain>
    </source>
</reference>
<keyword evidence="2" id="KW-1185">Reference proteome</keyword>
<name>A0ACC7S222_DOLFA</name>